<name>A0A1X7KEW0_9BACT</name>
<accession>A0A1X7KEW0</accession>
<dbReference type="STRING" id="561720.SAMN06275492_12615"/>
<evidence type="ECO:0000313" key="2">
    <source>
        <dbReference type="Proteomes" id="UP000193355"/>
    </source>
</evidence>
<protein>
    <recommendedName>
        <fullName evidence="3">DUF3352 domain-containing protein</fullName>
    </recommendedName>
</protein>
<sequence>MKKIVSLLSVFMAILAGALFVMMSRPAPDPGIFLPSIDGGTVQVHLRRGDLAMEWLLDLDEFVRSKDLPPSGLNELIPFVGRGSLQAELDLPEGLSDRFFLALEVIEVPKAMKLSQTLKDEAVRRGWEALPLEAALPQEIAPLFVLVRDDFKSYWGLWRRRAGSVILVASSIEDLASMVPEGVLPVRQTSGSNWARLDLPRFPSSDDHRGFSSEWSLSRTDERISLSSWNNGHEVYLSQDGLSDLAEIGEIPLYGGGKLAALAAFTGSSTVSPPDEIMESLLDEESRLLLDGWISLVQNLGISWEDIVAALEGRMSFVLGSNASGLMGPMPGGYVLFEGVSPDLGRKIVDCLAPLNLPFGAGPLKKAGWKGGLSCKFPLTAVLAYGDRGLLAGVFDPDDIDRRPTVPERISDSVGKARHLAFSVDVRGLLAILETYRSMASLLDDDLASILGSFMEILSPWDKFELYTPSIGRSELLLYRLRN</sequence>
<organism evidence="1 2">
    <name type="scientific">Dethiosulfovibrio salsuginis</name>
    <dbReference type="NCBI Taxonomy" id="561720"/>
    <lineage>
        <taxon>Bacteria</taxon>
        <taxon>Thermotogati</taxon>
        <taxon>Synergistota</taxon>
        <taxon>Synergistia</taxon>
        <taxon>Synergistales</taxon>
        <taxon>Dethiosulfovibrionaceae</taxon>
        <taxon>Dethiosulfovibrio</taxon>
    </lineage>
</organism>
<dbReference type="AlphaFoldDB" id="A0A1X7KEW0"/>
<keyword evidence="2" id="KW-1185">Reference proteome</keyword>
<dbReference type="RefSeq" id="WP_085545113.1">
    <property type="nucleotide sequence ID" value="NZ_FXBB01000026.1"/>
</dbReference>
<dbReference type="Proteomes" id="UP000193355">
    <property type="component" value="Unassembled WGS sequence"/>
</dbReference>
<dbReference type="EMBL" id="FXBB01000026">
    <property type="protein sequence ID" value="SMG39442.1"/>
    <property type="molecule type" value="Genomic_DNA"/>
</dbReference>
<evidence type="ECO:0000313" key="1">
    <source>
        <dbReference type="EMBL" id="SMG39442.1"/>
    </source>
</evidence>
<gene>
    <name evidence="1" type="ORF">SAMN06275492_12615</name>
</gene>
<dbReference type="OrthoDB" id="9832698at2"/>
<reference evidence="2" key="1">
    <citation type="submission" date="2017-04" db="EMBL/GenBank/DDBJ databases">
        <authorList>
            <person name="Varghese N."/>
            <person name="Submissions S."/>
        </authorList>
    </citation>
    <scope>NUCLEOTIDE SEQUENCE [LARGE SCALE GENOMIC DNA]</scope>
    <source>
        <strain evidence="2">USBA 82</strain>
    </source>
</reference>
<proteinExistence type="predicted"/>
<evidence type="ECO:0008006" key="3">
    <source>
        <dbReference type="Google" id="ProtNLM"/>
    </source>
</evidence>